<feature type="region of interest" description="Disordered" evidence="1">
    <location>
        <begin position="54"/>
        <end position="76"/>
    </location>
</feature>
<name>A0A4S8KK42_DENBC</name>
<reference evidence="2 3" key="1">
    <citation type="journal article" date="2019" name="Nat. Ecol. Evol.">
        <title>Megaphylogeny resolves global patterns of mushroom evolution.</title>
        <authorList>
            <person name="Varga T."/>
            <person name="Krizsan K."/>
            <person name="Foldi C."/>
            <person name="Dima B."/>
            <person name="Sanchez-Garcia M."/>
            <person name="Sanchez-Ramirez S."/>
            <person name="Szollosi G.J."/>
            <person name="Szarkandi J.G."/>
            <person name="Papp V."/>
            <person name="Albert L."/>
            <person name="Andreopoulos W."/>
            <person name="Angelini C."/>
            <person name="Antonin V."/>
            <person name="Barry K.W."/>
            <person name="Bougher N.L."/>
            <person name="Buchanan P."/>
            <person name="Buyck B."/>
            <person name="Bense V."/>
            <person name="Catcheside P."/>
            <person name="Chovatia M."/>
            <person name="Cooper J."/>
            <person name="Damon W."/>
            <person name="Desjardin D."/>
            <person name="Finy P."/>
            <person name="Geml J."/>
            <person name="Haridas S."/>
            <person name="Hughes K."/>
            <person name="Justo A."/>
            <person name="Karasinski D."/>
            <person name="Kautmanova I."/>
            <person name="Kiss B."/>
            <person name="Kocsube S."/>
            <person name="Kotiranta H."/>
            <person name="LaButti K.M."/>
            <person name="Lechner B.E."/>
            <person name="Liimatainen K."/>
            <person name="Lipzen A."/>
            <person name="Lukacs Z."/>
            <person name="Mihaltcheva S."/>
            <person name="Morgado L.N."/>
            <person name="Niskanen T."/>
            <person name="Noordeloos M.E."/>
            <person name="Ohm R.A."/>
            <person name="Ortiz-Santana B."/>
            <person name="Ovrebo C."/>
            <person name="Racz N."/>
            <person name="Riley R."/>
            <person name="Savchenko A."/>
            <person name="Shiryaev A."/>
            <person name="Soop K."/>
            <person name="Spirin V."/>
            <person name="Szebenyi C."/>
            <person name="Tomsovsky M."/>
            <person name="Tulloss R.E."/>
            <person name="Uehling J."/>
            <person name="Grigoriev I.V."/>
            <person name="Vagvolgyi C."/>
            <person name="Papp T."/>
            <person name="Martin F.M."/>
            <person name="Miettinen O."/>
            <person name="Hibbett D.S."/>
            <person name="Nagy L.G."/>
        </authorList>
    </citation>
    <scope>NUCLEOTIDE SEQUENCE [LARGE SCALE GENOMIC DNA]</scope>
    <source>
        <strain evidence="2 3">CBS 962.96</strain>
    </source>
</reference>
<sequence>MHIANHSLVPLLPNHPRHSHDSRSSGRRVSSRTVVNPFGSGAASRKLAAASSSSSSSLLSQHHSSSVASGSGSRGKVQAESATPFFYQPSSSPWASDSEPINKFPKQNGKCHTKSPTSVHKPAFSLDSDSDLPNSVKGKGRTRSSMASFRQSSLPALDSDSELPELIEIFPKKTVMLIAILWLTEGRHGEPFLMPVNNGRTCLAEHKSELQKLGIYPDTELERYKYGWNGLSWSRMFCAEEGEKVYLQVVGVGHGWGMPGDTSRNKSLFSTYSSPHTIMSYQSTSSDFELHENSDANDGHSDTASTTNDGVWSVDPSNASLWENSWTTISAPVDPPTERSEAKKWLRKQLGYSDSHDSGASEKLSGDYLDALKDAVVVRDDLHIRWNGPAGPSDPLADWETEAWYRFQVERVQNPDLPMPTLNAKELHRRRAIFFRRARALLAKLGHKQREIMELARARREVSPGSLSDELFLLRVNKNAQRQQIQLKADQAFPVVKALYFLTAVVIIHAI</sequence>
<evidence type="ECO:0000256" key="1">
    <source>
        <dbReference type="SAM" id="MobiDB-lite"/>
    </source>
</evidence>
<evidence type="ECO:0000313" key="3">
    <source>
        <dbReference type="Proteomes" id="UP000297245"/>
    </source>
</evidence>
<dbReference type="AlphaFoldDB" id="A0A4S8KK42"/>
<dbReference type="EMBL" id="ML181411">
    <property type="protein sequence ID" value="THU75884.1"/>
    <property type="molecule type" value="Genomic_DNA"/>
</dbReference>
<protein>
    <submittedName>
        <fullName evidence="2">Uncharacterized protein</fullName>
    </submittedName>
</protein>
<keyword evidence="3" id="KW-1185">Reference proteome</keyword>
<feature type="region of interest" description="Disordered" evidence="1">
    <location>
        <begin position="1"/>
        <end position="37"/>
    </location>
</feature>
<feature type="compositionally biased region" description="Basic and acidic residues" evidence="1">
    <location>
        <begin position="289"/>
        <end position="301"/>
    </location>
</feature>
<feature type="compositionally biased region" description="Polar residues" evidence="1">
    <location>
        <begin position="302"/>
        <end position="312"/>
    </location>
</feature>
<proteinExistence type="predicted"/>
<organism evidence="2 3">
    <name type="scientific">Dendrothele bispora (strain CBS 962.96)</name>
    <dbReference type="NCBI Taxonomy" id="1314807"/>
    <lineage>
        <taxon>Eukaryota</taxon>
        <taxon>Fungi</taxon>
        <taxon>Dikarya</taxon>
        <taxon>Basidiomycota</taxon>
        <taxon>Agaricomycotina</taxon>
        <taxon>Agaricomycetes</taxon>
        <taxon>Agaricomycetidae</taxon>
        <taxon>Agaricales</taxon>
        <taxon>Agaricales incertae sedis</taxon>
        <taxon>Dendrothele</taxon>
    </lineage>
</organism>
<feature type="region of interest" description="Disordered" evidence="1">
    <location>
        <begin position="88"/>
        <end position="151"/>
    </location>
</feature>
<feature type="region of interest" description="Disordered" evidence="1">
    <location>
        <begin position="289"/>
        <end position="312"/>
    </location>
</feature>
<dbReference type="Proteomes" id="UP000297245">
    <property type="component" value="Unassembled WGS sequence"/>
</dbReference>
<evidence type="ECO:0000313" key="2">
    <source>
        <dbReference type="EMBL" id="THU75884.1"/>
    </source>
</evidence>
<accession>A0A4S8KK42</accession>
<gene>
    <name evidence="2" type="ORF">K435DRAFT_880025</name>
</gene>